<dbReference type="Proteomes" id="UP000194903">
    <property type="component" value="Unassembled WGS sequence"/>
</dbReference>
<evidence type="ECO:0008006" key="11">
    <source>
        <dbReference type="Google" id="ProtNLM"/>
    </source>
</evidence>
<dbReference type="Pfam" id="PF14659">
    <property type="entry name" value="Phage_int_SAM_3"/>
    <property type="match status" value="1"/>
</dbReference>
<dbReference type="InterPro" id="IPR010998">
    <property type="entry name" value="Integrase_recombinase_N"/>
</dbReference>
<dbReference type="GO" id="GO:0003677">
    <property type="term" value="F:DNA binding"/>
    <property type="evidence" value="ECO:0007669"/>
    <property type="project" value="UniProtKB-UniRule"/>
</dbReference>
<proteinExistence type="inferred from homology"/>
<dbReference type="Pfam" id="PF00589">
    <property type="entry name" value="Phage_integrase"/>
    <property type="match status" value="1"/>
</dbReference>
<dbReference type="PANTHER" id="PTHR30349">
    <property type="entry name" value="PHAGE INTEGRASE-RELATED"/>
    <property type="match status" value="1"/>
</dbReference>
<comment type="function">
    <text evidence="1">Site-specific tyrosine recombinase, which acts by catalyzing the cutting and rejoining of the recombining DNA molecules.</text>
</comment>
<dbReference type="InterPro" id="IPR002104">
    <property type="entry name" value="Integrase_catalytic"/>
</dbReference>
<keyword evidence="4 6" id="KW-0238">DNA-binding</keyword>
<accession>A0A252F2I2</accession>
<evidence type="ECO:0000313" key="9">
    <source>
        <dbReference type="EMBL" id="OUM19986.1"/>
    </source>
</evidence>
<evidence type="ECO:0000256" key="3">
    <source>
        <dbReference type="ARBA" id="ARBA00022908"/>
    </source>
</evidence>
<evidence type="ECO:0000256" key="4">
    <source>
        <dbReference type="ARBA" id="ARBA00023125"/>
    </source>
</evidence>
<evidence type="ECO:0000259" key="7">
    <source>
        <dbReference type="PROSITE" id="PS51898"/>
    </source>
</evidence>
<sequence>MSRSRSNYGSGTYEKLPSGKMRLRTMVEMPDGTKKRKTFTGKTQADCRKALKVYTDSLHEPAPERQPPTIAEWGDTWLAARKDSIVYGTYKNYKLYLDKHITPALGSVRVDHVNAMMIEQFLQTKRSLSFSAQKAIRTELRMILDSAVANDYMVKNPMVAVSPIRSPQEKTHFYGLDEIRLIIARCAQNPFGYAVLWLLSTGCRYEELAALKWTDIHDDGTLLIQRVYAKSEAGGWEIREWTKSRKTRTVALSETVQKTIPMIAKTSEYIFPNRHGKPMSYNTFHNKYKSFLQECGVKYLSPHACRHTYATQLVNQNVNLRVIQTALGHSSTTVTERYTHPDIAAQIEAANKLPY</sequence>
<dbReference type="InterPro" id="IPR004107">
    <property type="entry name" value="Integrase_SAM-like_N"/>
</dbReference>
<evidence type="ECO:0000256" key="2">
    <source>
        <dbReference type="ARBA" id="ARBA00008857"/>
    </source>
</evidence>
<name>A0A252F2I2_9FIRM</name>
<dbReference type="RefSeq" id="WP_087020570.1">
    <property type="nucleotide sequence ID" value="NZ_NHOC01000008.1"/>
</dbReference>
<comment type="similarity">
    <text evidence="2">Belongs to the 'phage' integrase family.</text>
</comment>
<keyword evidence="10" id="KW-1185">Reference proteome</keyword>
<comment type="caution">
    <text evidence="9">The sequence shown here is derived from an EMBL/GenBank/DDBJ whole genome shotgun (WGS) entry which is preliminary data.</text>
</comment>
<gene>
    <name evidence="9" type="ORF">CBW42_09590</name>
</gene>
<dbReference type="PROSITE" id="PS51900">
    <property type="entry name" value="CB"/>
    <property type="match status" value="1"/>
</dbReference>
<evidence type="ECO:0000256" key="1">
    <source>
        <dbReference type="ARBA" id="ARBA00003283"/>
    </source>
</evidence>
<evidence type="ECO:0000259" key="8">
    <source>
        <dbReference type="PROSITE" id="PS51900"/>
    </source>
</evidence>
<dbReference type="SUPFAM" id="SSF56349">
    <property type="entry name" value="DNA breaking-rejoining enzymes"/>
    <property type="match status" value="1"/>
</dbReference>
<organism evidence="9 10">
    <name type="scientific">Butyricicoccus porcorum</name>
    <dbReference type="NCBI Taxonomy" id="1945634"/>
    <lineage>
        <taxon>Bacteria</taxon>
        <taxon>Bacillati</taxon>
        <taxon>Bacillota</taxon>
        <taxon>Clostridia</taxon>
        <taxon>Eubacteriales</taxon>
        <taxon>Butyricicoccaceae</taxon>
        <taxon>Butyricicoccus</taxon>
    </lineage>
</organism>
<evidence type="ECO:0000256" key="6">
    <source>
        <dbReference type="PROSITE-ProRule" id="PRU01248"/>
    </source>
</evidence>
<dbReference type="InterPro" id="IPR013762">
    <property type="entry name" value="Integrase-like_cat_sf"/>
</dbReference>
<keyword evidence="5" id="KW-0233">DNA recombination</keyword>
<dbReference type="Gene3D" id="1.10.443.10">
    <property type="entry name" value="Intergrase catalytic core"/>
    <property type="match status" value="1"/>
</dbReference>
<dbReference type="GO" id="GO:0015074">
    <property type="term" value="P:DNA integration"/>
    <property type="evidence" value="ECO:0007669"/>
    <property type="project" value="UniProtKB-KW"/>
</dbReference>
<dbReference type="PANTHER" id="PTHR30349:SF41">
    <property type="entry name" value="INTEGRASE_RECOMBINASE PROTEIN MJ0367-RELATED"/>
    <property type="match status" value="1"/>
</dbReference>
<dbReference type="OrthoDB" id="9785687at2"/>
<feature type="domain" description="Tyr recombinase" evidence="7">
    <location>
        <begin position="169"/>
        <end position="351"/>
    </location>
</feature>
<dbReference type="AlphaFoldDB" id="A0A252F2I2"/>
<dbReference type="CDD" id="cd01189">
    <property type="entry name" value="INT_ICEBs1_C_like"/>
    <property type="match status" value="1"/>
</dbReference>
<dbReference type="InterPro" id="IPR044068">
    <property type="entry name" value="CB"/>
</dbReference>
<protein>
    <recommendedName>
        <fullName evidence="11">Site-specific integrase</fullName>
    </recommendedName>
</protein>
<dbReference type="EMBL" id="NHOC01000008">
    <property type="protein sequence ID" value="OUM19986.1"/>
    <property type="molecule type" value="Genomic_DNA"/>
</dbReference>
<reference evidence="9 10" key="1">
    <citation type="submission" date="2017-05" db="EMBL/GenBank/DDBJ databases">
        <title>Butyricicoccus porcorum sp. nov. a butyrate-producing bacterium from the swine intestinal tract.</title>
        <authorList>
            <person name="Trachsel J."/>
            <person name="Humphrey S."/>
            <person name="Allen H.K."/>
        </authorList>
    </citation>
    <scope>NUCLEOTIDE SEQUENCE [LARGE SCALE GENOMIC DNA]</scope>
    <source>
        <strain evidence="9">BB10</strain>
    </source>
</reference>
<keyword evidence="3" id="KW-0229">DNA integration</keyword>
<evidence type="ECO:0000313" key="10">
    <source>
        <dbReference type="Proteomes" id="UP000194903"/>
    </source>
</evidence>
<feature type="domain" description="Core-binding (CB)" evidence="8">
    <location>
        <begin position="68"/>
        <end position="148"/>
    </location>
</feature>
<dbReference type="InterPro" id="IPR011010">
    <property type="entry name" value="DNA_brk_join_enz"/>
</dbReference>
<dbReference type="PROSITE" id="PS51898">
    <property type="entry name" value="TYR_RECOMBINASE"/>
    <property type="match status" value="1"/>
</dbReference>
<dbReference type="GO" id="GO:0006310">
    <property type="term" value="P:DNA recombination"/>
    <property type="evidence" value="ECO:0007669"/>
    <property type="project" value="UniProtKB-KW"/>
</dbReference>
<evidence type="ECO:0000256" key="5">
    <source>
        <dbReference type="ARBA" id="ARBA00023172"/>
    </source>
</evidence>
<dbReference type="Gene3D" id="1.10.150.130">
    <property type="match status" value="1"/>
</dbReference>
<dbReference type="InterPro" id="IPR050090">
    <property type="entry name" value="Tyrosine_recombinase_XerCD"/>
</dbReference>